<name>A0A6G5AFI6_RHIMP</name>
<dbReference type="AlphaFoldDB" id="A0A6G5AFI6"/>
<reference evidence="2" key="1">
    <citation type="submission" date="2020-03" db="EMBL/GenBank/DDBJ databases">
        <title>A transcriptome and proteome of the tick Rhipicephalus microplus shaped by the genetic composition of its hosts and developmental stage.</title>
        <authorList>
            <person name="Garcia G.R."/>
            <person name="Ribeiro J.M.C."/>
            <person name="Maruyama S.R."/>
            <person name="Gardinasse L.G."/>
            <person name="Nelson K."/>
            <person name="Ferreira B.R."/>
            <person name="Andrade T.G."/>
            <person name="Santos I.K.F.M."/>
        </authorList>
    </citation>
    <scope>NUCLEOTIDE SEQUENCE</scope>
    <source>
        <strain evidence="2">NSGR</strain>
        <tissue evidence="2">Salivary glands</tissue>
    </source>
</reference>
<protein>
    <submittedName>
        <fullName evidence="2">Uncharacterized protein</fullName>
    </submittedName>
</protein>
<feature type="compositionally biased region" description="Basic residues" evidence="1">
    <location>
        <begin position="56"/>
        <end position="74"/>
    </location>
</feature>
<sequence>MPGANSRSSKDLPSQEKDWTFHFSPLLSSHDLSAVLVARRRVQRLKTSKGMWGARQHPHGAKGKMRAKEQRRRREQWRPRAKAARCTRFQRYRGRLFYASFCLSACHCFRNHCRRNGSCHKSTYTKLLRMVDPCVCMCLVCFGRRFRKHCPAVQVDTTQHSSKIYDWLYWPISYNC</sequence>
<dbReference type="EMBL" id="GIKN01007479">
    <property type="protein sequence ID" value="NIE49752.1"/>
    <property type="molecule type" value="Transcribed_RNA"/>
</dbReference>
<accession>A0A6G5AFI6</accession>
<evidence type="ECO:0000313" key="2">
    <source>
        <dbReference type="EMBL" id="NIE49752.1"/>
    </source>
</evidence>
<evidence type="ECO:0000256" key="1">
    <source>
        <dbReference type="SAM" id="MobiDB-lite"/>
    </source>
</evidence>
<proteinExistence type="predicted"/>
<organism evidence="2">
    <name type="scientific">Rhipicephalus microplus</name>
    <name type="common">Cattle tick</name>
    <name type="synonym">Boophilus microplus</name>
    <dbReference type="NCBI Taxonomy" id="6941"/>
    <lineage>
        <taxon>Eukaryota</taxon>
        <taxon>Metazoa</taxon>
        <taxon>Ecdysozoa</taxon>
        <taxon>Arthropoda</taxon>
        <taxon>Chelicerata</taxon>
        <taxon>Arachnida</taxon>
        <taxon>Acari</taxon>
        <taxon>Parasitiformes</taxon>
        <taxon>Ixodida</taxon>
        <taxon>Ixodoidea</taxon>
        <taxon>Ixodidae</taxon>
        <taxon>Rhipicephalinae</taxon>
        <taxon>Rhipicephalus</taxon>
        <taxon>Boophilus</taxon>
    </lineage>
</organism>
<feature type="region of interest" description="Disordered" evidence="1">
    <location>
        <begin position="47"/>
        <end position="74"/>
    </location>
</feature>